<name>A0A383DBK9_9ZZZZ</name>
<feature type="non-terminal residue" evidence="1">
    <location>
        <position position="1"/>
    </location>
</feature>
<reference evidence="1" key="1">
    <citation type="submission" date="2018-05" db="EMBL/GenBank/DDBJ databases">
        <authorList>
            <person name="Lanie J.A."/>
            <person name="Ng W.-L."/>
            <person name="Kazmierczak K.M."/>
            <person name="Andrzejewski T.M."/>
            <person name="Davidsen T.M."/>
            <person name="Wayne K.J."/>
            <person name="Tettelin H."/>
            <person name="Glass J.I."/>
            <person name="Rusch D."/>
            <person name="Podicherti R."/>
            <person name="Tsui H.-C.T."/>
            <person name="Winkler M.E."/>
        </authorList>
    </citation>
    <scope>NUCLEOTIDE SEQUENCE</scope>
</reference>
<dbReference type="EMBL" id="UINC01215827">
    <property type="protein sequence ID" value="SVE41713.1"/>
    <property type="molecule type" value="Genomic_DNA"/>
</dbReference>
<gene>
    <name evidence="1" type="ORF">METZ01_LOCUS494567</name>
</gene>
<sequence length="83" mass="9280">LDIVMKYAENENRDHMKFMLETELLDSQSDATVSGGVGSMNASRWTELRDVLLKFGAIEKSVNIDDAVDDSLRASLFKDGKLK</sequence>
<proteinExistence type="predicted"/>
<dbReference type="AlphaFoldDB" id="A0A383DBK9"/>
<protein>
    <submittedName>
        <fullName evidence="1">Uncharacterized protein</fullName>
    </submittedName>
</protein>
<evidence type="ECO:0000313" key="1">
    <source>
        <dbReference type="EMBL" id="SVE41713.1"/>
    </source>
</evidence>
<organism evidence="1">
    <name type="scientific">marine metagenome</name>
    <dbReference type="NCBI Taxonomy" id="408172"/>
    <lineage>
        <taxon>unclassified sequences</taxon>
        <taxon>metagenomes</taxon>
        <taxon>ecological metagenomes</taxon>
    </lineage>
</organism>
<dbReference type="Gene3D" id="3.40.190.10">
    <property type="entry name" value="Periplasmic binding protein-like II"/>
    <property type="match status" value="1"/>
</dbReference>
<accession>A0A383DBK9</accession>